<comment type="caution">
    <text evidence="2">The sequence shown here is derived from an EMBL/GenBank/DDBJ whole genome shotgun (WGS) entry which is preliminary data.</text>
</comment>
<feature type="compositionally biased region" description="Basic and acidic residues" evidence="1">
    <location>
        <begin position="145"/>
        <end position="155"/>
    </location>
</feature>
<evidence type="ECO:0000313" key="2">
    <source>
        <dbReference type="EMBL" id="MBC3767368.1"/>
    </source>
</evidence>
<dbReference type="EMBL" id="JACNEP010000017">
    <property type="protein sequence ID" value="MBC3767368.1"/>
    <property type="molecule type" value="Genomic_DNA"/>
</dbReference>
<reference evidence="2" key="1">
    <citation type="journal article" date="2018" name="Int. J. Syst. Evol. Microbiol.">
        <title>Neptunicella marina gen. nov., sp. nov., isolated from surface seawater.</title>
        <authorList>
            <person name="Liu X."/>
            <person name="Lai Q."/>
            <person name="Du Y."/>
            <person name="Zhang X."/>
            <person name="Liu Z."/>
            <person name="Sun F."/>
            <person name="Shao Z."/>
        </authorList>
    </citation>
    <scope>NUCLEOTIDE SEQUENCE</scope>
    <source>
        <strain evidence="2">S27-2</strain>
    </source>
</reference>
<dbReference type="Proteomes" id="UP000601768">
    <property type="component" value="Unassembled WGS sequence"/>
</dbReference>
<name>A0A8J6IYC5_9ALTE</name>
<gene>
    <name evidence="2" type="ORF">H8B19_15935</name>
</gene>
<evidence type="ECO:0000256" key="1">
    <source>
        <dbReference type="SAM" id="MobiDB-lite"/>
    </source>
</evidence>
<sequence>MQAADIPADLQMWQVDSAYVTSIDLSLIPEELRVYHPLAFDKDNDAAYKMKTRLEQDENNDWYMRVVVNDPNLGGALWTDIAQKVTSTARYYPSKTEPNKMVAEKIDLREIVDPLPFSWTHVTLSVTLDPNTRQFSTELLWAKNDKEKDKDKKDDEASEEEQMSEMLLFPVPSYMWG</sequence>
<accession>A0A8J6IYC5</accession>
<organism evidence="2 3">
    <name type="scientific">Neptunicella marina</name>
    <dbReference type="NCBI Taxonomy" id="2125989"/>
    <lineage>
        <taxon>Bacteria</taxon>
        <taxon>Pseudomonadati</taxon>
        <taxon>Pseudomonadota</taxon>
        <taxon>Gammaproteobacteria</taxon>
        <taxon>Alteromonadales</taxon>
        <taxon>Alteromonadaceae</taxon>
        <taxon>Neptunicella</taxon>
    </lineage>
</organism>
<evidence type="ECO:0000313" key="3">
    <source>
        <dbReference type="Proteomes" id="UP000601768"/>
    </source>
</evidence>
<protein>
    <submittedName>
        <fullName evidence="2">Uncharacterized protein</fullName>
    </submittedName>
</protein>
<proteinExistence type="predicted"/>
<keyword evidence="3" id="KW-1185">Reference proteome</keyword>
<dbReference type="AlphaFoldDB" id="A0A8J6IYC5"/>
<dbReference type="RefSeq" id="WP_186507890.1">
    <property type="nucleotide sequence ID" value="NZ_JACNEP010000017.1"/>
</dbReference>
<feature type="region of interest" description="Disordered" evidence="1">
    <location>
        <begin position="145"/>
        <end position="164"/>
    </location>
</feature>
<reference evidence="2" key="2">
    <citation type="submission" date="2020-08" db="EMBL/GenBank/DDBJ databases">
        <authorList>
            <person name="Lai Q."/>
        </authorList>
    </citation>
    <scope>NUCLEOTIDE SEQUENCE</scope>
    <source>
        <strain evidence="2">S27-2</strain>
    </source>
</reference>